<keyword evidence="5 6" id="KW-0472">Membrane</keyword>
<evidence type="ECO:0000313" key="9">
    <source>
        <dbReference type="Proteomes" id="UP000319148"/>
    </source>
</evidence>
<dbReference type="AlphaFoldDB" id="A0A501PBW4"/>
<evidence type="ECO:0000313" key="8">
    <source>
        <dbReference type="EMBL" id="TPD57715.1"/>
    </source>
</evidence>
<protein>
    <recommendedName>
        <fullName evidence="7">Prepilin type IV endopeptidase peptidase domain-containing protein</fullName>
    </recommendedName>
</protein>
<dbReference type="InterPro" id="IPR052218">
    <property type="entry name" value="Preflagellin_Peptidase"/>
</dbReference>
<dbReference type="GO" id="GO:0005886">
    <property type="term" value="C:plasma membrane"/>
    <property type="evidence" value="ECO:0007669"/>
    <property type="project" value="UniProtKB-SubCell"/>
</dbReference>
<gene>
    <name evidence="8" type="ORF">FIV46_16565</name>
</gene>
<proteinExistence type="predicted"/>
<evidence type="ECO:0000256" key="3">
    <source>
        <dbReference type="ARBA" id="ARBA00022692"/>
    </source>
</evidence>
<sequence length="185" mass="20003">MYDNLTVQGKIVLTLSSVIIFAGLMVWAAISDIRHYRLSNRLCLTVLALYPIHLAAFFIDYNTFPLALAGWSIVIALVIFGVCLVFFAMNVMGGGDVKLIPVVALWAGPALVLNYLMIMSLTGGLLAALILAKNKFIASKAAKSSENINFSMAQMEHTKVPYGVGIALGGLYVAIRLYMSLNGRA</sequence>
<feature type="transmembrane region" description="Helical" evidence="6">
    <location>
        <begin position="65"/>
        <end position="87"/>
    </location>
</feature>
<keyword evidence="3 6" id="KW-0812">Transmembrane</keyword>
<feature type="transmembrane region" description="Helical" evidence="6">
    <location>
        <begin position="160"/>
        <end position="179"/>
    </location>
</feature>
<dbReference type="Proteomes" id="UP000319148">
    <property type="component" value="Unassembled WGS sequence"/>
</dbReference>
<dbReference type="OrthoDB" id="5329005at2"/>
<keyword evidence="9" id="KW-1185">Reference proteome</keyword>
<keyword evidence="2" id="KW-1003">Cell membrane</keyword>
<comment type="caution">
    <text evidence="8">The sequence shown here is derived from an EMBL/GenBank/DDBJ whole genome shotgun (WGS) entry which is preliminary data.</text>
</comment>
<keyword evidence="4 6" id="KW-1133">Transmembrane helix</keyword>
<evidence type="ECO:0000256" key="1">
    <source>
        <dbReference type="ARBA" id="ARBA00004651"/>
    </source>
</evidence>
<dbReference type="PANTHER" id="PTHR36506">
    <property type="entry name" value="PREFLAGELLIN PEPTIDASE"/>
    <property type="match status" value="1"/>
</dbReference>
<dbReference type="PANTHER" id="PTHR36506:SF1">
    <property type="entry name" value="PREFLAGELLIN PEPTIDASE"/>
    <property type="match status" value="1"/>
</dbReference>
<dbReference type="Pfam" id="PF01478">
    <property type="entry name" value="Peptidase_A24"/>
    <property type="match status" value="1"/>
</dbReference>
<accession>A0A501PBW4</accession>
<comment type="subcellular location">
    <subcellularLocation>
        <location evidence="1">Cell membrane</location>
        <topology evidence="1">Multi-pass membrane protein</topology>
    </subcellularLocation>
</comment>
<evidence type="ECO:0000256" key="5">
    <source>
        <dbReference type="ARBA" id="ARBA00023136"/>
    </source>
</evidence>
<feature type="domain" description="Prepilin type IV endopeptidase peptidase" evidence="7">
    <location>
        <begin position="19"/>
        <end position="127"/>
    </location>
</feature>
<evidence type="ECO:0000256" key="6">
    <source>
        <dbReference type="SAM" id="Phobius"/>
    </source>
</evidence>
<dbReference type="EMBL" id="VFIY01000018">
    <property type="protein sequence ID" value="TPD57715.1"/>
    <property type="molecule type" value="Genomic_DNA"/>
</dbReference>
<evidence type="ECO:0000259" key="7">
    <source>
        <dbReference type="Pfam" id="PF01478"/>
    </source>
</evidence>
<name>A0A501PBW4_9PROT</name>
<feature type="transmembrane region" description="Helical" evidence="6">
    <location>
        <begin position="42"/>
        <end position="59"/>
    </location>
</feature>
<reference evidence="9" key="1">
    <citation type="submission" date="2019-06" db="EMBL/GenBank/DDBJ databases">
        <title>The complete genome of Emcibacter congregatus ZYLT.</title>
        <authorList>
            <person name="Zhao Z."/>
        </authorList>
    </citation>
    <scope>NUCLEOTIDE SEQUENCE [LARGE SCALE GENOMIC DNA]</scope>
    <source>
        <strain evidence="9">MCCC 1A06723</strain>
    </source>
</reference>
<evidence type="ECO:0000256" key="4">
    <source>
        <dbReference type="ARBA" id="ARBA00022989"/>
    </source>
</evidence>
<dbReference type="InterPro" id="IPR000045">
    <property type="entry name" value="Prepilin_IV_endopep_pep"/>
</dbReference>
<evidence type="ECO:0000256" key="2">
    <source>
        <dbReference type="ARBA" id="ARBA00022475"/>
    </source>
</evidence>
<feature type="transmembrane region" description="Helical" evidence="6">
    <location>
        <begin position="99"/>
        <end position="132"/>
    </location>
</feature>
<organism evidence="8 9">
    <name type="scientific">Emcibacter nanhaiensis</name>
    <dbReference type="NCBI Taxonomy" id="1505037"/>
    <lineage>
        <taxon>Bacteria</taxon>
        <taxon>Pseudomonadati</taxon>
        <taxon>Pseudomonadota</taxon>
        <taxon>Alphaproteobacteria</taxon>
        <taxon>Emcibacterales</taxon>
        <taxon>Emcibacteraceae</taxon>
        <taxon>Emcibacter</taxon>
    </lineage>
</organism>
<dbReference type="GO" id="GO:0004190">
    <property type="term" value="F:aspartic-type endopeptidase activity"/>
    <property type="evidence" value="ECO:0007669"/>
    <property type="project" value="InterPro"/>
</dbReference>
<dbReference type="Gene3D" id="1.20.120.1220">
    <property type="match status" value="1"/>
</dbReference>
<feature type="transmembrane region" description="Helical" evidence="6">
    <location>
        <begin position="12"/>
        <end position="30"/>
    </location>
</feature>